<protein>
    <recommendedName>
        <fullName evidence="10">Dynein regulatory complex subunit 2</fullName>
    </recommendedName>
</protein>
<dbReference type="GO" id="GO:0060285">
    <property type="term" value="P:cilium-dependent cell motility"/>
    <property type="evidence" value="ECO:0000318"/>
    <property type="project" value="GO_Central"/>
</dbReference>
<feature type="coiled-coil region" evidence="12">
    <location>
        <begin position="185"/>
        <end position="276"/>
    </location>
</feature>
<dbReference type="GO" id="GO:0003352">
    <property type="term" value="P:regulation of cilium movement"/>
    <property type="evidence" value="ECO:0000318"/>
    <property type="project" value="GO_Central"/>
</dbReference>
<dbReference type="GO" id="GO:0005930">
    <property type="term" value="C:axoneme"/>
    <property type="evidence" value="ECO:0000318"/>
    <property type="project" value="GO_Central"/>
</dbReference>
<evidence type="ECO:0000256" key="3">
    <source>
        <dbReference type="ARBA" id="ARBA00022846"/>
    </source>
</evidence>
<dbReference type="EMBL" id="DS113185">
    <property type="protein sequence ID" value="EAY22283.1"/>
    <property type="molecule type" value="Genomic_DNA"/>
</dbReference>
<proteinExistence type="inferred from homology"/>
<keyword evidence="3" id="KW-0282">Flagellum</keyword>
<dbReference type="VEuPathDB" id="TrichDB:TVAGG3_0380610"/>
<evidence type="ECO:0000256" key="11">
    <source>
        <dbReference type="ARBA" id="ARBA00045865"/>
    </source>
</evidence>
<keyword evidence="4 12" id="KW-0175">Coiled coil</keyword>
<feature type="domain" description="Dynein regulatory complex protein 1/2 N-terminal" evidence="13">
    <location>
        <begin position="9"/>
        <end position="93"/>
    </location>
</feature>
<dbReference type="InParanoid" id="A2DBT0"/>
<evidence type="ECO:0000256" key="4">
    <source>
        <dbReference type="ARBA" id="ARBA00023054"/>
    </source>
</evidence>
<evidence type="ECO:0000313" key="14">
    <source>
        <dbReference type="EMBL" id="EAY22283.1"/>
    </source>
</evidence>
<evidence type="ECO:0000256" key="7">
    <source>
        <dbReference type="ARBA" id="ARBA00023273"/>
    </source>
</evidence>
<dbReference type="RefSeq" id="XP_001583269.1">
    <property type="nucleotide sequence ID" value="XM_001583219.1"/>
</dbReference>
<dbReference type="OMA" id="VRRMTHM"/>
<reference evidence="14" key="2">
    <citation type="journal article" date="2007" name="Science">
        <title>Draft genome sequence of the sexually transmitted pathogen Trichomonas vaginalis.</title>
        <authorList>
            <person name="Carlton J.M."/>
            <person name="Hirt R.P."/>
            <person name="Silva J.C."/>
            <person name="Delcher A.L."/>
            <person name="Schatz M."/>
            <person name="Zhao Q."/>
            <person name="Wortman J.R."/>
            <person name="Bidwell S.L."/>
            <person name="Alsmark U.C.M."/>
            <person name="Besteiro S."/>
            <person name="Sicheritz-Ponten T."/>
            <person name="Noel C.J."/>
            <person name="Dacks J.B."/>
            <person name="Foster P.G."/>
            <person name="Simillion C."/>
            <person name="Van de Peer Y."/>
            <person name="Miranda-Saavedra D."/>
            <person name="Barton G.J."/>
            <person name="Westrop G.D."/>
            <person name="Mueller S."/>
            <person name="Dessi D."/>
            <person name="Fiori P.L."/>
            <person name="Ren Q."/>
            <person name="Paulsen I."/>
            <person name="Zhang H."/>
            <person name="Bastida-Corcuera F.D."/>
            <person name="Simoes-Barbosa A."/>
            <person name="Brown M.T."/>
            <person name="Hayes R.D."/>
            <person name="Mukherjee M."/>
            <person name="Okumura C.Y."/>
            <person name="Schneider R."/>
            <person name="Smith A.J."/>
            <person name="Vanacova S."/>
            <person name="Villalvazo M."/>
            <person name="Haas B.J."/>
            <person name="Pertea M."/>
            <person name="Feldblyum T.V."/>
            <person name="Utterback T.R."/>
            <person name="Shu C.L."/>
            <person name="Osoegawa K."/>
            <person name="de Jong P.J."/>
            <person name="Hrdy I."/>
            <person name="Horvathova L."/>
            <person name="Zubacova Z."/>
            <person name="Dolezal P."/>
            <person name="Malik S.B."/>
            <person name="Logsdon J.M. Jr."/>
            <person name="Henze K."/>
            <person name="Gupta A."/>
            <person name="Wang C.C."/>
            <person name="Dunne R.L."/>
            <person name="Upcroft J.A."/>
            <person name="Upcroft P."/>
            <person name="White O."/>
            <person name="Salzberg S.L."/>
            <person name="Tang P."/>
            <person name="Chiu C.-H."/>
            <person name="Lee Y.-S."/>
            <person name="Embley T.M."/>
            <person name="Coombs G.H."/>
            <person name="Mottram J.C."/>
            <person name="Tachezy J."/>
            <person name="Fraser-Liggett C.M."/>
            <person name="Johnson P.J."/>
        </authorList>
    </citation>
    <scope>NUCLEOTIDE SEQUENCE [LARGE SCALE GENOMIC DNA]</scope>
    <source>
        <strain evidence="14">G3</strain>
    </source>
</reference>
<keyword evidence="15" id="KW-1185">Reference proteome</keyword>
<dbReference type="GO" id="GO:0005858">
    <property type="term" value="C:axonemal dynein complex"/>
    <property type="evidence" value="ECO:0007669"/>
    <property type="project" value="InterPro"/>
</dbReference>
<dbReference type="Proteomes" id="UP000001542">
    <property type="component" value="Unassembled WGS sequence"/>
</dbReference>
<evidence type="ECO:0000256" key="2">
    <source>
        <dbReference type="ARBA" id="ARBA00022490"/>
    </source>
</evidence>
<dbReference type="VEuPathDB" id="TrichDB:TVAG_094580"/>
<gene>
    <name evidence="14" type="ORF">TVAG_094580</name>
</gene>
<dbReference type="OrthoDB" id="7760980at2759"/>
<dbReference type="InterPro" id="IPR039505">
    <property type="entry name" value="DRC1/2_N"/>
</dbReference>
<dbReference type="Pfam" id="PF14772">
    <property type="entry name" value="NYD-SP28"/>
    <property type="match status" value="1"/>
</dbReference>
<evidence type="ECO:0000256" key="8">
    <source>
        <dbReference type="ARBA" id="ARBA00037841"/>
    </source>
</evidence>
<dbReference type="GO" id="GO:0070286">
    <property type="term" value="P:axonemal dynein complex assembly"/>
    <property type="evidence" value="ECO:0000318"/>
    <property type="project" value="GO_Central"/>
</dbReference>
<name>A2DBT0_TRIV3</name>
<keyword evidence="7" id="KW-0966">Cell projection</keyword>
<dbReference type="SMR" id="A2DBT0"/>
<dbReference type="PANTHER" id="PTHR21625">
    <property type="entry name" value="NYD-SP28 PROTEIN"/>
    <property type="match status" value="1"/>
</dbReference>
<dbReference type="STRING" id="5722.A2DBT0"/>
<evidence type="ECO:0000256" key="10">
    <source>
        <dbReference type="ARBA" id="ARBA00040899"/>
    </source>
</evidence>
<keyword evidence="2" id="KW-0963">Cytoplasm</keyword>
<comment type="subcellular location">
    <subcellularLocation>
        <location evidence="1">Cytoplasm</location>
        <location evidence="1">Cytoskeleton</location>
        <location evidence="1">Flagellum axoneme</location>
    </subcellularLocation>
    <subcellularLocation>
        <location evidence="8">Cytoplasm</location>
        <location evidence="8">Cytoskeleton</location>
        <location evidence="8">Flagellum basal body</location>
    </subcellularLocation>
</comment>
<dbReference type="InterPro" id="IPR039750">
    <property type="entry name" value="DRC1/DRC2"/>
</dbReference>
<dbReference type="PANTHER" id="PTHR21625:SF0">
    <property type="entry name" value="DYNEIN REGULATORY COMPLEX SUBUNIT 2"/>
    <property type="match status" value="1"/>
</dbReference>
<evidence type="ECO:0000256" key="1">
    <source>
        <dbReference type="ARBA" id="ARBA00004611"/>
    </source>
</evidence>
<evidence type="ECO:0000256" key="9">
    <source>
        <dbReference type="ARBA" id="ARBA00038424"/>
    </source>
</evidence>
<comment type="function">
    <text evidence="11">Component of the nexin-dynein regulatory complex (N-DRC), a key regulator of ciliary/flagellar motility which maintains the alignment and integrity of the distal axoneme and regulates microtubule sliding in motile axonemes. Plays a critical role in the assembly of N-DRC and also stabilizes the assembly of multiple inner dynein arms and radial spokes. Coassembles with DRC1 to form a central scaffold needed for assembly of the N-DRC and its attachment to the outer doublet microtubules.</text>
</comment>
<dbReference type="AlphaFoldDB" id="A2DBT0"/>
<sequence length="465" mass="55888">MKSMFDVRKEKLKQKIQSKYTEFKQHEHLVNQAVEDKWIQILDNEYLTDTKEKIYKLQAHYQLQLDRCDSVVKRLQDWIEENEEQYQFNLLANRRTLNDLHELSQKRLKTERERWESRLKTIVDDFEDSRSRVIKNYQDHVSEMRNINSAIGFEYKERRDVLDNKFRFEKDALTMRSQESISALNMHLMEQITQVNEQMKLANKEYKEKSENKMTQFHQLFEEHKKMQREMRENEKAIAKHAADISHWRRKIKNNMTESKEENDRLRQEKETLSLHFRKLKDVMARFRATEAAKLAEISVAFEDTINALQKKLQLADNILKYSEMTRKLETEREQIIPFPNSIADDDPEIQRQMRNFKLQLKGDSKYVEESDVFDKFYRRYNKCLLDTLSLQREKAQLTEENKYYKNLLQKYMENLGVREDAVNKPNTIVIVNQNTNAPKSGPPEDTIPTRDVPLVIQQTKLQGY</sequence>
<dbReference type="KEGG" id="tva:5467837"/>
<keyword evidence="6" id="KW-0206">Cytoskeleton</keyword>
<evidence type="ECO:0000259" key="13">
    <source>
        <dbReference type="Pfam" id="PF14772"/>
    </source>
</evidence>
<accession>A2DBT0</accession>
<reference evidence="14" key="1">
    <citation type="submission" date="2006-10" db="EMBL/GenBank/DDBJ databases">
        <authorList>
            <person name="Amadeo P."/>
            <person name="Zhao Q."/>
            <person name="Wortman J."/>
            <person name="Fraser-Liggett C."/>
            <person name="Carlton J."/>
        </authorList>
    </citation>
    <scope>NUCLEOTIDE SEQUENCE</scope>
    <source>
        <strain evidence="14">G3</strain>
    </source>
</reference>
<keyword evidence="5" id="KW-0969">Cilium</keyword>
<evidence type="ECO:0000313" key="15">
    <source>
        <dbReference type="Proteomes" id="UP000001542"/>
    </source>
</evidence>
<comment type="similarity">
    <text evidence="9">Belongs to the DRC2 family.</text>
</comment>
<evidence type="ECO:0000256" key="5">
    <source>
        <dbReference type="ARBA" id="ARBA00023069"/>
    </source>
</evidence>
<evidence type="ECO:0000256" key="12">
    <source>
        <dbReference type="SAM" id="Coils"/>
    </source>
</evidence>
<dbReference type="eggNOG" id="ENOG502QQDD">
    <property type="taxonomic scope" value="Eukaryota"/>
</dbReference>
<evidence type="ECO:0000256" key="6">
    <source>
        <dbReference type="ARBA" id="ARBA00023212"/>
    </source>
</evidence>
<organism evidence="14 15">
    <name type="scientific">Trichomonas vaginalis (strain ATCC PRA-98 / G3)</name>
    <dbReference type="NCBI Taxonomy" id="412133"/>
    <lineage>
        <taxon>Eukaryota</taxon>
        <taxon>Metamonada</taxon>
        <taxon>Parabasalia</taxon>
        <taxon>Trichomonadida</taxon>
        <taxon>Trichomonadidae</taxon>
        <taxon>Trichomonas</taxon>
    </lineage>
</organism>